<comment type="caution">
    <text evidence="4">The sequence shown here is derived from an EMBL/GenBank/DDBJ whole genome shotgun (WGS) entry which is preliminary data.</text>
</comment>
<dbReference type="NCBIfam" id="TIGR00003">
    <property type="entry name" value="copper ion binding protein"/>
    <property type="match status" value="1"/>
</dbReference>
<evidence type="ECO:0000313" key="4">
    <source>
        <dbReference type="EMBL" id="NYI95042.1"/>
    </source>
</evidence>
<feature type="domain" description="HMA" evidence="3">
    <location>
        <begin position="2"/>
        <end position="67"/>
    </location>
</feature>
<proteinExistence type="predicted"/>
<evidence type="ECO:0000256" key="2">
    <source>
        <dbReference type="ARBA" id="ARBA00023008"/>
    </source>
</evidence>
<protein>
    <submittedName>
        <fullName evidence="4">Copper ion binding protein</fullName>
    </submittedName>
</protein>
<dbReference type="EMBL" id="JACCFO010000001">
    <property type="protein sequence ID" value="NYI95042.1"/>
    <property type="molecule type" value="Genomic_DNA"/>
</dbReference>
<keyword evidence="5" id="KW-1185">Reference proteome</keyword>
<dbReference type="InterPro" id="IPR036163">
    <property type="entry name" value="HMA_dom_sf"/>
</dbReference>
<dbReference type="PROSITE" id="PS50846">
    <property type="entry name" value="HMA_2"/>
    <property type="match status" value="1"/>
</dbReference>
<dbReference type="PRINTS" id="PR00944">
    <property type="entry name" value="CUEXPORT"/>
</dbReference>
<gene>
    <name evidence="4" type="ORF">HNR12_001319</name>
</gene>
<keyword evidence="1" id="KW-0479">Metal-binding</keyword>
<dbReference type="RefSeq" id="WP_179766647.1">
    <property type="nucleotide sequence ID" value="NZ_JACCFO010000001.1"/>
</dbReference>
<dbReference type="PROSITE" id="PS01047">
    <property type="entry name" value="HMA_1"/>
    <property type="match status" value="1"/>
</dbReference>
<evidence type="ECO:0000313" key="5">
    <source>
        <dbReference type="Proteomes" id="UP000575985"/>
    </source>
</evidence>
<dbReference type="InterPro" id="IPR006121">
    <property type="entry name" value="HMA_dom"/>
</dbReference>
<dbReference type="Pfam" id="PF00403">
    <property type="entry name" value="HMA"/>
    <property type="match status" value="1"/>
</dbReference>
<dbReference type="AlphaFoldDB" id="A0A853BKI5"/>
<sequence>MAGTTVTVKGMTCEHCVKAVTEEVSALPGVTTVDVDLASGRVHVESETPLSDEQLDAAVDEAGYEIVR</sequence>
<dbReference type="InterPro" id="IPR000428">
    <property type="entry name" value="Cu-bd"/>
</dbReference>
<organism evidence="4 5">
    <name type="scientific">Streptomonospora nanhaiensis</name>
    <dbReference type="NCBI Taxonomy" id="1323731"/>
    <lineage>
        <taxon>Bacteria</taxon>
        <taxon>Bacillati</taxon>
        <taxon>Actinomycetota</taxon>
        <taxon>Actinomycetes</taxon>
        <taxon>Streptosporangiales</taxon>
        <taxon>Nocardiopsidaceae</taxon>
        <taxon>Streptomonospora</taxon>
    </lineage>
</organism>
<accession>A0A853BKI5</accession>
<evidence type="ECO:0000259" key="3">
    <source>
        <dbReference type="PROSITE" id="PS50846"/>
    </source>
</evidence>
<dbReference type="SUPFAM" id="SSF55008">
    <property type="entry name" value="HMA, heavy metal-associated domain"/>
    <property type="match status" value="1"/>
</dbReference>
<evidence type="ECO:0000256" key="1">
    <source>
        <dbReference type="ARBA" id="ARBA00022723"/>
    </source>
</evidence>
<dbReference type="Proteomes" id="UP000575985">
    <property type="component" value="Unassembled WGS sequence"/>
</dbReference>
<keyword evidence="2" id="KW-0186">Copper</keyword>
<reference evidence="4 5" key="1">
    <citation type="submission" date="2020-07" db="EMBL/GenBank/DDBJ databases">
        <title>Sequencing the genomes of 1000 actinobacteria strains.</title>
        <authorList>
            <person name="Klenk H.-P."/>
        </authorList>
    </citation>
    <scope>NUCLEOTIDE SEQUENCE [LARGE SCALE GENOMIC DNA]</scope>
    <source>
        <strain evidence="4 5">DSM 45927</strain>
    </source>
</reference>
<dbReference type="FunFam" id="3.30.70.100:FF:000001">
    <property type="entry name" value="ATPase copper transporting beta"/>
    <property type="match status" value="1"/>
</dbReference>
<name>A0A853BKI5_9ACTN</name>
<dbReference type="InterPro" id="IPR017969">
    <property type="entry name" value="Heavy-metal-associated_CS"/>
</dbReference>
<dbReference type="GO" id="GO:0006825">
    <property type="term" value="P:copper ion transport"/>
    <property type="evidence" value="ECO:0007669"/>
    <property type="project" value="InterPro"/>
</dbReference>
<dbReference type="InterPro" id="IPR006122">
    <property type="entry name" value="HMA_Cu_ion-bd"/>
</dbReference>
<dbReference type="CDD" id="cd00371">
    <property type="entry name" value="HMA"/>
    <property type="match status" value="1"/>
</dbReference>
<dbReference type="GO" id="GO:0005507">
    <property type="term" value="F:copper ion binding"/>
    <property type="evidence" value="ECO:0007669"/>
    <property type="project" value="InterPro"/>
</dbReference>
<dbReference type="Gene3D" id="3.30.70.100">
    <property type="match status" value="1"/>
</dbReference>